<evidence type="ECO:0000256" key="3">
    <source>
        <dbReference type="ARBA" id="ARBA00023163"/>
    </source>
</evidence>
<comment type="caution">
    <text evidence="5">The sequence shown here is derived from an EMBL/GenBank/DDBJ whole genome shotgun (WGS) entry which is preliminary data.</text>
</comment>
<dbReference type="AlphaFoldDB" id="A0AB73T9Q8"/>
<sequence>MNNRIKMKDIAVEAGVSISTVSRVLSGKTQVNSATKNKIYAALNHLNTVNHDPTKTITNRNILVISANLSHLMHLKIIDAINETAEERGYRIIIEITNNRLLSFDELYERVTENNVCGVIVLALMAKFETLEEINKIVPVVYSSEVPENCQISFVGTRLYSAYKTMATYLVSQNRKHIGVLFPLRYVTNDLLDAYMDVLKEADIPYDSSLILRPNNYDYFYISTLLNQFFSTHPVIDAMICEDDALALVAISAARRNGLRVPEDIAILGFGSTFLSHVTSPRITSVDTSLDMIGLTLCNALINHVEKNDHSPEYIYVDYHFTIQESTELLPESKNSR</sequence>
<organism evidence="5 6">
    <name type="scientific">Murimonas intestini</name>
    <dbReference type="NCBI Taxonomy" id="1337051"/>
    <lineage>
        <taxon>Bacteria</taxon>
        <taxon>Bacillati</taxon>
        <taxon>Bacillota</taxon>
        <taxon>Clostridia</taxon>
        <taxon>Lachnospirales</taxon>
        <taxon>Lachnospiraceae</taxon>
        <taxon>Murimonas</taxon>
    </lineage>
</organism>
<keyword evidence="2 5" id="KW-0238">DNA-binding</keyword>
<dbReference type="SUPFAM" id="SSF47413">
    <property type="entry name" value="lambda repressor-like DNA-binding domains"/>
    <property type="match status" value="1"/>
</dbReference>
<dbReference type="RefSeq" id="WP_257497418.1">
    <property type="nucleotide sequence ID" value="NZ_JANKBI010000001.1"/>
</dbReference>
<dbReference type="SUPFAM" id="SSF53822">
    <property type="entry name" value="Periplasmic binding protein-like I"/>
    <property type="match status" value="1"/>
</dbReference>
<dbReference type="InterPro" id="IPR046335">
    <property type="entry name" value="LacI/GalR-like_sensor"/>
</dbReference>
<dbReference type="Pfam" id="PF13377">
    <property type="entry name" value="Peripla_BP_3"/>
    <property type="match status" value="1"/>
</dbReference>
<evidence type="ECO:0000256" key="2">
    <source>
        <dbReference type="ARBA" id="ARBA00023125"/>
    </source>
</evidence>
<dbReference type="PROSITE" id="PS50932">
    <property type="entry name" value="HTH_LACI_2"/>
    <property type="match status" value="1"/>
</dbReference>
<evidence type="ECO:0000256" key="1">
    <source>
        <dbReference type="ARBA" id="ARBA00023015"/>
    </source>
</evidence>
<dbReference type="InterPro" id="IPR010982">
    <property type="entry name" value="Lambda_DNA-bd_dom_sf"/>
</dbReference>
<dbReference type="GO" id="GO:0003700">
    <property type="term" value="F:DNA-binding transcription factor activity"/>
    <property type="evidence" value="ECO:0007669"/>
    <property type="project" value="TreeGrafter"/>
</dbReference>
<dbReference type="Pfam" id="PF00356">
    <property type="entry name" value="LacI"/>
    <property type="match status" value="1"/>
</dbReference>
<keyword evidence="6" id="KW-1185">Reference proteome</keyword>
<evidence type="ECO:0000259" key="4">
    <source>
        <dbReference type="PROSITE" id="PS50932"/>
    </source>
</evidence>
<dbReference type="PROSITE" id="PS00356">
    <property type="entry name" value="HTH_LACI_1"/>
    <property type="match status" value="1"/>
</dbReference>
<dbReference type="SMART" id="SM00354">
    <property type="entry name" value="HTH_LACI"/>
    <property type="match status" value="1"/>
</dbReference>
<dbReference type="Gene3D" id="1.10.260.40">
    <property type="entry name" value="lambda repressor-like DNA-binding domains"/>
    <property type="match status" value="1"/>
</dbReference>
<dbReference type="GO" id="GO:0000976">
    <property type="term" value="F:transcription cis-regulatory region binding"/>
    <property type="evidence" value="ECO:0007669"/>
    <property type="project" value="TreeGrafter"/>
</dbReference>
<dbReference type="PANTHER" id="PTHR30146:SF109">
    <property type="entry name" value="HTH-TYPE TRANSCRIPTIONAL REGULATOR GALS"/>
    <property type="match status" value="1"/>
</dbReference>
<feature type="domain" description="HTH lacI-type" evidence="4">
    <location>
        <begin position="5"/>
        <end position="47"/>
    </location>
</feature>
<evidence type="ECO:0000313" key="6">
    <source>
        <dbReference type="Proteomes" id="UP000245412"/>
    </source>
</evidence>
<name>A0AB73T9Q8_9FIRM</name>
<dbReference type="InterPro" id="IPR000843">
    <property type="entry name" value="HTH_LacI"/>
</dbReference>
<reference evidence="5 6" key="1">
    <citation type="submission" date="2018-05" db="EMBL/GenBank/DDBJ databases">
        <authorList>
            <person name="Goeker M."/>
            <person name="Huntemann M."/>
            <person name="Clum A."/>
            <person name="Pillay M."/>
            <person name="Palaniappan K."/>
            <person name="Varghese N."/>
            <person name="Mikhailova N."/>
            <person name="Stamatis D."/>
            <person name="Reddy T."/>
            <person name="Daum C."/>
            <person name="Shapiro N."/>
            <person name="Ivanova N."/>
            <person name="Kyrpides N."/>
            <person name="Woyke T."/>
        </authorList>
    </citation>
    <scope>NUCLEOTIDE SEQUENCE [LARGE SCALE GENOMIC DNA]</scope>
    <source>
        <strain evidence="5 6">DSM 26524</strain>
    </source>
</reference>
<dbReference type="PANTHER" id="PTHR30146">
    <property type="entry name" value="LACI-RELATED TRANSCRIPTIONAL REPRESSOR"/>
    <property type="match status" value="1"/>
</dbReference>
<gene>
    <name evidence="5" type="ORF">C7383_101203</name>
</gene>
<dbReference type="InterPro" id="IPR028082">
    <property type="entry name" value="Peripla_BP_I"/>
</dbReference>
<dbReference type="EMBL" id="QGGY01000001">
    <property type="protein sequence ID" value="PWJ78834.1"/>
    <property type="molecule type" value="Genomic_DNA"/>
</dbReference>
<proteinExistence type="predicted"/>
<dbReference type="Proteomes" id="UP000245412">
    <property type="component" value="Unassembled WGS sequence"/>
</dbReference>
<protein>
    <submittedName>
        <fullName evidence="5">DNA-binding LacI/PurR family transcriptional regulator</fullName>
    </submittedName>
</protein>
<accession>A0AB73T9Q8</accession>
<dbReference type="CDD" id="cd01392">
    <property type="entry name" value="HTH_LacI"/>
    <property type="match status" value="1"/>
</dbReference>
<evidence type="ECO:0000313" key="5">
    <source>
        <dbReference type="EMBL" id="PWJ78834.1"/>
    </source>
</evidence>
<keyword evidence="3" id="KW-0804">Transcription</keyword>
<keyword evidence="1" id="KW-0805">Transcription regulation</keyword>
<dbReference type="Gene3D" id="3.40.50.2300">
    <property type="match status" value="2"/>
</dbReference>